<name>A0AAW5RR84_AERME</name>
<dbReference type="Proteomes" id="UP001208651">
    <property type="component" value="Unassembled WGS sequence"/>
</dbReference>
<evidence type="ECO:0000313" key="2">
    <source>
        <dbReference type="EMBL" id="MCV3290997.1"/>
    </source>
</evidence>
<feature type="transmembrane region" description="Helical" evidence="1">
    <location>
        <begin position="279"/>
        <end position="300"/>
    </location>
</feature>
<keyword evidence="1" id="KW-1133">Transmembrane helix</keyword>
<dbReference type="AlphaFoldDB" id="A0AAW5RR84"/>
<dbReference type="InterPro" id="IPR049458">
    <property type="entry name" value="EpsG-like"/>
</dbReference>
<sequence length="376" mass="44290">MYLYVSIFIFILLSLCSNYSTTTVKGSNHLFGIMAGFVFIFSTTVSYFDGVDWPAYAEFYKNIENYSYLRFEIGFSFLFYIFHHIGISFYAAIICYFSVISSLIFIFSSAAKANISLSFLFLFTTFYFDLFSDQIRQGFSLVLIYGFLVFLLKNRFRLSLWCALFAIFFHYSSIIMILISLGVYKVTLKPKIGYSWLCVYIFSFLFIFSTYFFSDQMEFIAVSLIDVFGESRTLNNFHQELINSNDDNFSIGYFAIIDFLLLIVSPIFIVRISRLENRCWLFIVLGVTIYSVIHLSFYKMPFMQRVSIYFLLYYMLAFLYLFNDKISIFIINERELFIKTFIAIIALLISLFSFQKGFDKDIRVILKENPSFFESR</sequence>
<dbReference type="EMBL" id="JAJVCY010000122">
    <property type="protein sequence ID" value="MCV3290997.1"/>
    <property type="molecule type" value="Genomic_DNA"/>
</dbReference>
<feature type="transmembrane region" description="Helical" evidence="1">
    <location>
        <begin position="336"/>
        <end position="354"/>
    </location>
</feature>
<gene>
    <name evidence="2" type="ORF">LZT28_22740</name>
</gene>
<feature type="transmembrane region" description="Helical" evidence="1">
    <location>
        <begin position="135"/>
        <end position="152"/>
    </location>
</feature>
<keyword evidence="1" id="KW-0472">Membrane</keyword>
<reference evidence="2" key="1">
    <citation type="submission" date="2022-01" db="EMBL/GenBank/DDBJ databases">
        <title>Comparison of Fish pathogen Aeromonas spp.</title>
        <authorList>
            <person name="Dubey S."/>
            <person name="Sorum H."/>
            <person name="Munangandu H.M."/>
        </authorList>
    </citation>
    <scope>NUCLEOTIDE SEQUENCE</scope>
    <source>
        <strain evidence="2">SD/21-15</strain>
    </source>
</reference>
<protein>
    <submittedName>
        <fullName evidence="2">EpsG family protein</fullName>
    </submittedName>
</protein>
<evidence type="ECO:0000313" key="3">
    <source>
        <dbReference type="Proteomes" id="UP001208651"/>
    </source>
</evidence>
<comment type="caution">
    <text evidence="2">The sequence shown here is derived from an EMBL/GenBank/DDBJ whole genome shotgun (WGS) entry which is preliminary data.</text>
</comment>
<keyword evidence="1" id="KW-0812">Transmembrane</keyword>
<proteinExistence type="predicted"/>
<dbReference type="RefSeq" id="WP_263686728.1">
    <property type="nucleotide sequence ID" value="NZ_JAJVCY010000122.1"/>
</dbReference>
<evidence type="ECO:0000256" key="1">
    <source>
        <dbReference type="SAM" id="Phobius"/>
    </source>
</evidence>
<feature type="transmembrane region" description="Helical" evidence="1">
    <location>
        <begin position="251"/>
        <end position="272"/>
    </location>
</feature>
<dbReference type="Pfam" id="PF14897">
    <property type="entry name" value="EpsG"/>
    <property type="match status" value="1"/>
</dbReference>
<accession>A0AAW5RR84</accession>
<feature type="transmembrane region" description="Helical" evidence="1">
    <location>
        <begin position="306"/>
        <end position="324"/>
    </location>
</feature>
<feature type="transmembrane region" description="Helical" evidence="1">
    <location>
        <begin position="158"/>
        <end position="181"/>
    </location>
</feature>
<organism evidence="2 3">
    <name type="scientific">Aeromonas media</name>
    <dbReference type="NCBI Taxonomy" id="651"/>
    <lineage>
        <taxon>Bacteria</taxon>
        <taxon>Pseudomonadati</taxon>
        <taxon>Pseudomonadota</taxon>
        <taxon>Gammaproteobacteria</taxon>
        <taxon>Aeromonadales</taxon>
        <taxon>Aeromonadaceae</taxon>
        <taxon>Aeromonas</taxon>
    </lineage>
</organism>
<feature type="transmembrane region" description="Helical" evidence="1">
    <location>
        <begin position="193"/>
        <end position="213"/>
    </location>
</feature>
<feature type="transmembrane region" description="Helical" evidence="1">
    <location>
        <begin position="28"/>
        <end position="48"/>
    </location>
</feature>